<feature type="signal peptide" evidence="1">
    <location>
        <begin position="1"/>
        <end position="25"/>
    </location>
</feature>
<gene>
    <name evidence="2" type="ORF">A3196_10545</name>
</gene>
<comment type="caution">
    <text evidence="2">The sequence shown here is derived from an EMBL/GenBank/DDBJ whole genome shotgun (WGS) entry which is preliminary data.</text>
</comment>
<evidence type="ECO:0000256" key="1">
    <source>
        <dbReference type="SAM" id="SignalP"/>
    </source>
</evidence>
<dbReference type="STRING" id="1818881.A3196_10545"/>
<dbReference type="RefSeq" id="WP_069024456.1">
    <property type="nucleotide sequence ID" value="NZ_LVJZ01000003.1"/>
</dbReference>
<accession>A0A1E2URH0</accession>
<dbReference type="AlphaFoldDB" id="A0A1E2URH0"/>
<reference evidence="2 3" key="1">
    <citation type="submission" date="2016-03" db="EMBL/GenBank/DDBJ databases">
        <title>Chemosynthetic sulphur-oxidizing symbionts of marine invertebrate animals are capable of nitrogen fixation.</title>
        <authorList>
            <person name="Petersen J.M."/>
            <person name="Kemper A."/>
            <person name="Gruber-Vodicka H."/>
            <person name="Cardini U."/>
            <person name="Geest Mvander."/>
            <person name="Kleiner M."/>
            <person name="Bulgheresi S."/>
            <person name="Fussmann M."/>
            <person name="Herbold C."/>
            <person name="Seah B.K.B."/>
            <person name="Antony C.Paul."/>
            <person name="Liu D."/>
            <person name="Belitz A."/>
            <person name="Weber M."/>
        </authorList>
    </citation>
    <scope>NUCLEOTIDE SEQUENCE [LARGE SCALE GENOMIC DNA]</scope>
    <source>
        <strain evidence="2">G_D</strain>
    </source>
</reference>
<organism evidence="2 3">
    <name type="scientific">Candidatus Thiodiazotropha endoloripes</name>
    <dbReference type="NCBI Taxonomy" id="1818881"/>
    <lineage>
        <taxon>Bacteria</taxon>
        <taxon>Pseudomonadati</taxon>
        <taxon>Pseudomonadota</taxon>
        <taxon>Gammaproteobacteria</taxon>
        <taxon>Chromatiales</taxon>
        <taxon>Sedimenticolaceae</taxon>
        <taxon>Candidatus Thiodiazotropha</taxon>
    </lineage>
</organism>
<proteinExistence type="predicted"/>
<keyword evidence="3" id="KW-1185">Reference proteome</keyword>
<evidence type="ECO:0000313" key="2">
    <source>
        <dbReference type="EMBL" id="ODB97162.1"/>
    </source>
</evidence>
<evidence type="ECO:0000313" key="3">
    <source>
        <dbReference type="Proteomes" id="UP000094849"/>
    </source>
</evidence>
<dbReference type="EMBL" id="LVJZ01000003">
    <property type="protein sequence ID" value="ODB97162.1"/>
    <property type="molecule type" value="Genomic_DNA"/>
</dbReference>
<protein>
    <submittedName>
        <fullName evidence="2">Uncharacterized protein</fullName>
    </submittedName>
</protein>
<name>A0A1E2URH0_9GAMM</name>
<sequence>MNIRLLLSRLLLAGFLSTCSTMINSAPVNRTAATPGFLVDGFDQLFEQPVMAPTISPLESSGEAGKRFVEQLSTITPQDIQAAANNKSLSAVQLAGNFPEANRANMEKIFNIALFVQKRIEQAARAPEGDIPTATASFLYGIWSAYNEGAEIPEQNLLHLHKQVGQMIASNQALSQGLENASPADRQKLYEYLAMTGNWMVMFQDTFKKGPDQKVVTNIKNIARELLQASFKIDVEKLRISQDGQLSML</sequence>
<dbReference type="InterPro" id="IPR046505">
    <property type="entry name" value="DUF6683"/>
</dbReference>
<feature type="chain" id="PRO_5009119123" evidence="1">
    <location>
        <begin position="26"/>
        <end position="249"/>
    </location>
</feature>
<dbReference type="Proteomes" id="UP000094849">
    <property type="component" value="Unassembled WGS sequence"/>
</dbReference>
<keyword evidence="1" id="KW-0732">Signal</keyword>
<dbReference type="Pfam" id="PF20388">
    <property type="entry name" value="DUF6683"/>
    <property type="match status" value="1"/>
</dbReference>